<evidence type="ECO:0000256" key="8">
    <source>
        <dbReference type="ARBA" id="ARBA00023136"/>
    </source>
</evidence>
<evidence type="ECO:0000313" key="13">
    <source>
        <dbReference type="Proteomes" id="UP001230978"/>
    </source>
</evidence>
<evidence type="ECO:0000256" key="2">
    <source>
        <dbReference type="ARBA" id="ARBA00009477"/>
    </source>
</evidence>
<protein>
    <recommendedName>
        <fullName evidence="9">Membrane fusion protein (MFP) family protein</fullName>
    </recommendedName>
</protein>
<comment type="similarity">
    <text evidence="2 9">Belongs to the membrane fusion protein (MFP) (TC 8.A.1) family.</text>
</comment>
<evidence type="ECO:0000256" key="5">
    <source>
        <dbReference type="ARBA" id="ARBA00022519"/>
    </source>
</evidence>
<keyword evidence="13" id="KW-1185">Reference proteome</keyword>
<keyword evidence="3 9" id="KW-0813">Transport</keyword>
<organism evidence="12 13">
    <name type="scientific">Fuscovulum ytuae</name>
    <dbReference type="NCBI Taxonomy" id="3042299"/>
    <lineage>
        <taxon>Bacteria</taxon>
        <taxon>Pseudomonadati</taxon>
        <taxon>Pseudomonadota</taxon>
        <taxon>Alphaproteobacteria</taxon>
        <taxon>Rhodobacterales</taxon>
        <taxon>Paracoccaceae</taxon>
        <taxon>Fuscovulum</taxon>
    </lineage>
</organism>
<keyword evidence="7" id="KW-1133">Transmembrane helix</keyword>
<dbReference type="PRINTS" id="PR01490">
    <property type="entry name" value="RTXTOXIND"/>
</dbReference>
<dbReference type="Pfam" id="PF25994">
    <property type="entry name" value="HH_AprE"/>
    <property type="match status" value="1"/>
</dbReference>
<dbReference type="PANTHER" id="PTHR30386:SF17">
    <property type="entry name" value="ALKALINE PROTEASE SECRETION PROTEIN APRE"/>
    <property type="match status" value="1"/>
</dbReference>
<evidence type="ECO:0000259" key="10">
    <source>
        <dbReference type="Pfam" id="PF25994"/>
    </source>
</evidence>
<evidence type="ECO:0000256" key="6">
    <source>
        <dbReference type="ARBA" id="ARBA00022692"/>
    </source>
</evidence>
<dbReference type="Proteomes" id="UP001230978">
    <property type="component" value="Plasmid unnamed2"/>
</dbReference>
<dbReference type="InterPro" id="IPR010129">
    <property type="entry name" value="T1SS_HlyD"/>
</dbReference>
<dbReference type="PANTHER" id="PTHR30386">
    <property type="entry name" value="MEMBRANE FUSION SUBUNIT OF EMRAB-TOLC MULTIDRUG EFFLUX PUMP"/>
    <property type="match status" value="1"/>
</dbReference>
<dbReference type="RefSeq" id="WP_281470517.1">
    <property type="nucleotide sequence ID" value="NZ_CP124537.1"/>
</dbReference>
<evidence type="ECO:0000259" key="11">
    <source>
        <dbReference type="Pfam" id="PF26002"/>
    </source>
</evidence>
<keyword evidence="5 9" id="KW-0997">Cell inner membrane</keyword>
<evidence type="ECO:0000313" key="12">
    <source>
        <dbReference type="EMBL" id="WGV18364.1"/>
    </source>
</evidence>
<dbReference type="Gene3D" id="2.40.30.170">
    <property type="match status" value="1"/>
</dbReference>
<proteinExistence type="inferred from homology"/>
<geneLocation type="plasmid" evidence="12 13">
    <name>unnamed2</name>
</geneLocation>
<evidence type="ECO:0000256" key="7">
    <source>
        <dbReference type="ARBA" id="ARBA00022989"/>
    </source>
</evidence>
<accession>A0ABY8QCC5</accession>
<feature type="domain" description="AprE-like long alpha-helical hairpin" evidence="10">
    <location>
        <begin position="104"/>
        <end position="288"/>
    </location>
</feature>
<dbReference type="InterPro" id="IPR050739">
    <property type="entry name" value="MFP"/>
</dbReference>
<keyword evidence="6" id="KW-0812">Transmembrane</keyword>
<name>A0ABY8QCC5_9RHOB</name>
<keyword evidence="8" id="KW-0472">Membrane</keyword>
<dbReference type="NCBIfam" id="TIGR01843">
    <property type="entry name" value="type_I_hlyD"/>
    <property type="match status" value="1"/>
</dbReference>
<evidence type="ECO:0000256" key="3">
    <source>
        <dbReference type="ARBA" id="ARBA00022448"/>
    </source>
</evidence>
<dbReference type="Pfam" id="PF26002">
    <property type="entry name" value="Beta-barrel_AprE"/>
    <property type="match status" value="1"/>
</dbReference>
<evidence type="ECO:0000256" key="4">
    <source>
        <dbReference type="ARBA" id="ARBA00022475"/>
    </source>
</evidence>
<evidence type="ECO:0000256" key="1">
    <source>
        <dbReference type="ARBA" id="ARBA00004377"/>
    </source>
</evidence>
<dbReference type="InterPro" id="IPR058781">
    <property type="entry name" value="HH_AprE-like"/>
</dbReference>
<reference evidence="12 13" key="1">
    <citation type="submission" date="2023-04" db="EMBL/GenBank/DDBJ databases">
        <title>YMD61, complete Genome.</title>
        <authorList>
            <person name="Zhang J."/>
        </authorList>
    </citation>
    <scope>NUCLEOTIDE SEQUENCE [LARGE SCALE GENOMIC DNA]</scope>
    <source>
        <strain evidence="12 13">YMD61</strain>
        <plasmid evidence="12 13">unnamed2</plasmid>
    </source>
</reference>
<comment type="subcellular location">
    <subcellularLocation>
        <location evidence="1 9">Cell inner membrane</location>
        <topology evidence="1 9">Single-pass membrane protein</topology>
    </subcellularLocation>
</comment>
<gene>
    <name evidence="12" type="ORF">QF092_19250</name>
</gene>
<sequence>MTKMMSMASNLPYPPDPTAAFSLRGRLIAAATLTAFLVGGIGFWAATARLDAAVIGSGSVLVKSDVQSVQHVDGGTLNQILVAAGDEVTAGQPVLILDTFELETRIGMLSSQLMEAEARAARLAAERDGSEMVLPTSFDAANPEAVRILEGERRLMEENRLNREVQLTALDLQADQLRFDTEGQTARRQSVAEELALVEATYARFDKLQKAGSVEKSRLDEILRDLTRMRGEMGEINANLARNETRQTEITLERDRLMATAKADAHRELRSLEPQITDLRQQLTAAREKKDRAVLRAPATGTVNEVNVSTLGEVIPPGKTLVTVVPSETDLIIEFRISTTDIDAIEPGQKARLRFPTFNQRITPEIDGIVETIAAAAVIDPQTGLNYYKARAKATGNLDDLGSRGLVPGMPVEVYIPTQERVVLSYLMQPVLDQMNRAMREECQGPTLRSLKALPFLSEYDPR</sequence>
<keyword evidence="12" id="KW-0614">Plasmid</keyword>
<evidence type="ECO:0000256" key="9">
    <source>
        <dbReference type="RuleBase" id="RU365093"/>
    </source>
</evidence>
<feature type="domain" description="AprE-like beta-barrel" evidence="11">
    <location>
        <begin position="331"/>
        <end position="419"/>
    </location>
</feature>
<dbReference type="InterPro" id="IPR058982">
    <property type="entry name" value="Beta-barrel_AprE"/>
</dbReference>
<dbReference type="EMBL" id="CP124537">
    <property type="protein sequence ID" value="WGV18364.1"/>
    <property type="molecule type" value="Genomic_DNA"/>
</dbReference>
<keyword evidence="4 9" id="KW-1003">Cell membrane</keyword>